<accession>A0A6G9AQY1</accession>
<evidence type="ECO:0000259" key="1">
    <source>
        <dbReference type="Pfam" id="PF11860"/>
    </source>
</evidence>
<dbReference type="EMBL" id="CP050063">
    <property type="protein sequence ID" value="QIP14746.1"/>
    <property type="molecule type" value="Genomic_DNA"/>
</dbReference>
<dbReference type="Pfam" id="PF11860">
    <property type="entry name" value="Muramidase"/>
    <property type="match status" value="1"/>
</dbReference>
<protein>
    <submittedName>
        <fullName evidence="2">N-acetylmuramidase family protein</fullName>
    </submittedName>
</protein>
<evidence type="ECO:0000313" key="3">
    <source>
        <dbReference type="Proteomes" id="UP000501802"/>
    </source>
</evidence>
<evidence type="ECO:0000313" key="2">
    <source>
        <dbReference type="EMBL" id="QIP14746.1"/>
    </source>
</evidence>
<dbReference type="AlphaFoldDB" id="A0A6G9AQY1"/>
<dbReference type="RefSeq" id="WP_167211423.1">
    <property type="nucleotide sequence ID" value="NZ_CP050063.1"/>
</dbReference>
<organism evidence="2 3">
    <name type="scientific">Spirosoma aureum</name>
    <dbReference type="NCBI Taxonomy" id="2692134"/>
    <lineage>
        <taxon>Bacteria</taxon>
        <taxon>Pseudomonadati</taxon>
        <taxon>Bacteroidota</taxon>
        <taxon>Cytophagia</taxon>
        <taxon>Cytophagales</taxon>
        <taxon>Cytophagaceae</taxon>
        <taxon>Spirosoma</taxon>
    </lineage>
</organism>
<keyword evidence="3" id="KW-1185">Reference proteome</keyword>
<dbReference type="KEGG" id="spib:G8759_20055"/>
<dbReference type="Proteomes" id="UP000501802">
    <property type="component" value="Chromosome"/>
</dbReference>
<name>A0A6G9AQY1_9BACT</name>
<dbReference type="InterPro" id="IPR024408">
    <property type="entry name" value="Muramidase"/>
</dbReference>
<feature type="domain" description="N-acetylmuramidase" evidence="1">
    <location>
        <begin position="22"/>
        <end position="184"/>
    </location>
</feature>
<gene>
    <name evidence="2" type="ORF">G8759_20055</name>
</gene>
<sequence length="190" mass="21745">MSKILTQAGLLSAAQTLRTGIAEIKTLADVESSGQGFLDDGRVTIRFEPHIFHDRTKGRYDATYPQLSYPEWNPKIPRSTEHSYQLFNQACDLNATAAVLSSSWGMFQVMGFNFANCGCNNLKQFVSLMEKSEDSQLERTVIFLLTTGLDDELREHRWEDLARLYNGKQYKKNQYDTRLASRFAWHTAHP</sequence>
<reference evidence="2 3" key="1">
    <citation type="submission" date="2020-03" db="EMBL/GenBank/DDBJ databases">
        <authorList>
            <person name="Kim M.K."/>
        </authorList>
    </citation>
    <scope>NUCLEOTIDE SEQUENCE [LARGE SCALE GENOMIC DNA]</scope>
    <source>
        <strain evidence="2 3">BT328</strain>
    </source>
</reference>
<proteinExistence type="predicted"/>